<proteinExistence type="predicted"/>
<protein>
    <submittedName>
        <fullName evidence="1">Uncharacterized protein</fullName>
    </submittedName>
</protein>
<sequence length="29" mass="2919">MGVIACCACACLTTAAAAFCLLARLNNTQ</sequence>
<organism evidence="1">
    <name type="scientific">Arundo donax</name>
    <name type="common">Giant reed</name>
    <name type="synonym">Donax arundinaceus</name>
    <dbReference type="NCBI Taxonomy" id="35708"/>
    <lineage>
        <taxon>Eukaryota</taxon>
        <taxon>Viridiplantae</taxon>
        <taxon>Streptophyta</taxon>
        <taxon>Embryophyta</taxon>
        <taxon>Tracheophyta</taxon>
        <taxon>Spermatophyta</taxon>
        <taxon>Magnoliopsida</taxon>
        <taxon>Liliopsida</taxon>
        <taxon>Poales</taxon>
        <taxon>Poaceae</taxon>
        <taxon>PACMAD clade</taxon>
        <taxon>Arundinoideae</taxon>
        <taxon>Arundineae</taxon>
        <taxon>Arundo</taxon>
    </lineage>
</organism>
<reference evidence="1" key="2">
    <citation type="journal article" date="2015" name="Data Brief">
        <title>Shoot transcriptome of the giant reed, Arundo donax.</title>
        <authorList>
            <person name="Barrero R.A."/>
            <person name="Guerrero F.D."/>
            <person name="Moolhuijzen P."/>
            <person name="Goolsby J.A."/>
            <person name="Tidwell J."/>
            <person name="Bellgard S.E."/>
            <person name="Bellgard M.I."/>
        </authorList>
    </citation>
    <scope>NUCLEOTIDE SEQUENCE</scope>
    <source>
        <tissue evidence="1">Shoot tissue taken approximately 20 cm above the soil surface</tissue>
    </source>
</reference>
<dbReference type="AlphaFoldDB" id="A0A0A9BIP9"/>
<dbReference type="EMBL" id="GBRH01238768">
    <property type="protein sequence ID" value="JAD59127.1"/>
    <property type="molecule type" value="Transcribed_RNA"/>
</dbReference>
<accession>A0A0A9BIP9</accession>
<evidence type="ECO:0000313" key="1">
    <source>
        <dbReference type="EMBL" id="JAD59127.1"/>
    </source>
</evidence>
<name>A0A0A9BIP9_ARUDO</name>
<reference evidence="1" key="1">
    <citation type="submission" date="2014-09" db="EMBL/GenBank/DDBJ databases">
        <authorList>
            <person name="Magalhaes I.L.F."/>
            <person name="Oliveira U."/>
            <person name="Santos F.R."/>
            <person name="Vidigal T.H.D.A."/>
            <person name="Brescovit A.D."/>
            <person name="Santos A.J."/>
        </authorList>
    </citation>
    <scope>NUCLEOTIDE SEQUENCE</scope>
    <source>
        <tissue evidence="1">Shoot tissue taken approximately 20 cm above the soil surface</tissue>
    </source>
</reference>